<evidence type="ECO:0000259" key="1">
    <source>
        <dbReference type="Pfam" id="PF01243"/>
    </source>
</evidence>
<gene>
    <name evidence="2" type="ORF">BN938_1458</name>
</gene>
<organism evidence="2 3">
    <name type="scientific">Mucinivorans hirudinis</name>
    <dbReference type="NCBI Taxonomy" id="1433126"/>
    <lineage>
        <taxon>Bacteria</taxon>
        <taxon>Pseudomonadati</taxon>
        <taxon>Bacteroidota</taxon>
        <taxon>Bacteroidia</taxon>
        <taxon>Bacteroidales</taxon>
        <taxon>Rikenellaceae</taxon>
        <taxon>Mucinivorans</taxon>
    </lineage>
</organism>
<dbReference type="PATRIC" id="fig|1433126.3.peg.1443"/>
<dbReference type="HOGENOM" id="CLU_105087_3_0_10"/>
<dbReference type="OrthoDB" id="663512at2"/>
<feature type="domain" description="Pyridoxamine 5'-phosphate oxidase N-terminal" evidence="1">
    <location>
        <begin position="12"/>
        <end position="103"/>
    </location>
</feature>
<dbReference type="eggNOG" id="COG3787">
    <property type="taxonomic scope" value="Bacteria"/>
</dbReference>
<name>A0A060R839_9BACT</name>
<keyword evidence="3" id="KW-1185">Reference proteome</keyword>
<protein>
    <recommendedName>
        <fullName evidence="1">Pyridoxamine 5'-phosphate oxidase N-terminal domain-containing protein</fullName>
    </recommendedName>
</protein>
<dbReference type="SUPFAM" id="SSF50475">
    <property type="entry name" value="FMN-binding split barrel"/>
    <property type="match status" value="1"/>
</dbReference>
<proteinExistence type="predicted"/>
<dbReference type="Proteomes" id="UP000027616">
    <property type="component" value="Chromosome I"/>
</dbReference>
<dbReference type="Pfam" id="PF01243">
    <property type="entry name" value="PNPOx_N"/>
    <property type="match status" value="1"/>
</dbReference>
<dbReference type="EMBL" id="HG934468">
    <property type="protein sequence ID" value="CDN31545.1"/>
    <property type="molecule type" value="Genomic_DNA"/>
</dbReference>
<dbReference type="InterPro" id="IPR011576">
    <property type="entry name" value="Pyridox_Oxase_N"/>
</dbReference>
<dbReference type="KEGG" id="rbc:BN938_1458"/>
<sequence length="142" mass="16439">MPQTSHHTHICSFLKKHHVATLATVDAQGFPWCSNLFYAFDEQEMELIFTSDEATRHVRDFTENAAAVAASVVLDSKIVGKLQGIQITGVVKKADDERYKEQYLKRFPYAVFMLKELWVLRIDTAKYTDNRLGFGKKLYYER</sequence>
<evidence type="ECO:0000313" key="3">
    <source>
        <dbReference type="Proteomes" id="UP000027616"/>
    </source>
</evidence>
<dbReference type="AlphaFoldDB" id="A0A060R839"/>
<dbReference type="Gene3D" id="2.30.110.10">
    <property type="entry name" value="Electron Transport, Fmn-binding Protein, Chain A"/>
    <property type="match status" value="1"/>
</dbReference>
<dbReference type="InterPro" id="IPR012349">
    <property type="entry name" value="Split_barrel_FMN-bd"/>
</dbReference>
<accession>A0A060R839</accession>
<reference evidence="2 3" key="1">
    <citation type="journal article" date="2015" name="Genome Announc.">
        <title>Complete Genome Sequence of the Novel Leech Symbiont Mucinivorans hirudinis M3T.</title>
        <authorList>
            <person name="Nelson M.C."/>
            <person name="Bomar L."/>
            <person name="Graf J."/>
        </authorList>
    </citation>
    <scope>NUCLEOTIDE SEQUENCE [LARGE SCALE GENOMIC DNA]</scope>
    <source>
        <strain evidence="3">M3</strain>
    </source>
</reference>
<dbReference type="STRING" id="1433126.BN938_1458"/>
<evidence type="ECO:0000313" key="2">
    <source>
        <dbReference type="EMBL" id="CDN31545.1"/>
    </source>
</evidence>